<dbReference type="PROSITE" id="PS50119">
    <property type="entry name" value="ZF_BBOX"/>
    <property type="match status" value="3"/>
</dbReference>
<feature type="domain" description="B box-type" evidence="7">
    <location>
        <begin position="115"/>
        <end position="165"/>
    </location>
</feature>
<evidence type="ECO:0000313" key="9">
    <source>
        <dbReference type="Proteomes" id="UP001164746"/>
    </source>
</evidence>
<dbReference type="Pfam" id="PF00097">
    <property type="entry name" value="zf-C3HC4"/>
    <property type="match status" value="1"/>
</dbReference>
<feature type="domain" description="B box-type" evidence="7">
    <location>
        <begin position="262"/>
        <end position="295"/>
    </location>
</feature>
<dbReference type="Proteomes" id="UP001164746">
    <property type="component" value="Chromosome 9"/>
</dbReference>
<evidence type="ECO:0000256" key="2">
    <source>
        <dbReference type="ARBA" id="ARBA00022771"/>
    </source>
</evidence>
<dbReference type="InterPro" id="IPR013083">
    <property type="entry name" value="Znf_RING/FYVE/PHD"/>
</dbReference>
<evidence type="ECO:0000256" key="4">
    <source>
        <dbReference type="PROSITE-ProRule" id="PRU00024"/>
    </source>
</evidence>
<evidence type="ECO:0000313" key="8">
    <source>
        <dbReference type="EMBL" id="WAR14930.1"/>
    </source>
</evidence>
<dbReference type="InterPro" id="IPR017907">
    <property type="entry name" value="Znf_RING_CS"/>
</dbReference>
<dbReference type="InterPro" id="IPR047153">
    <property type="entry name" value="TRIM45/56/19-like"/>
</dbReference>
<dbReference type="EMBL" id="CP111020">
    <property type="protein sequence ID" value="WAR14930.1"/>
    <property type="molecule type" value="Genomic_DNA"/>
</dbReference>
<dbReference type="CDD" id="cd19756">
    <property type="entry name" value="Bbox2"/>
    <property type="match status" value="1"/>
</dbReference>
<evidence type="ECO:0000259" key="6">
    <source>
        <dbReference type="PROSITE" id="PS50089"/>
    </source>
</evidence>
<dbReference type="PANTHER" id="PTHR25462:SF296">
    <property type="entry name" value="MEIOTIC P26, ISOFORM F"/>
    <property type="match status" value="1"/>
</dbReference>
<organism evidence="8 9">
    <name type="scientific">Mya arenaria</name>
    <name type="common">Soft-shell clam</name>
    <dbReference type="NCBI Taxonomy" id="6604"/>
    <lineage>
        <taxon>Eukaryota</taxon>
        <taxon>Metazoa</taxon>
        <taxon>Spiralia</taxon>
        <taxon>Lophotrochozoa</taxon>
        <taxon>Mollusca</taxon>
        <taxon>Bivalvia</taxon>
        <taxon>Autobranchia</taxon>
        <taxon>Heteroconchia</taxon>
        <taxon>Euheterodonta</taxon>
        <taxon>Imparidentia</taxon>
        <taxon>Neoheterodontei</taxon>
        <taxon>Myida</taxon>
        <taxon>Myoidea</taxon>
        <taxon>Myidae</taxon>
        <taxon>Mya</taxon>
    </lineage>
</organism>
<dbReference type="InterPro" id="IPR015943">
    <property type="entry name" value="WD40/YVTN_repeat-like_dom_sf"/>
</dbReference>
<evidence type="ECO:0000256" key="5">
    <source>
        <dbReference type="SAM" id="MobiDB-lite"/>
    </source>
</evidence>
<keyword evidence="2 4" id="KW-0863">Zinc-finger</keyword>
<dbReference type="Gene3D" id="3.30.40.10">
    <property type="entry name" value="Zinc/RING finger domain, C3HC4 (zinc finger)"/>
    <property type="match status" value="1"/>
</dbReference>
<feature type="region of interest" description="Disordered" evidence="5">
    <location>
        <begin position="80"/>
        <end position="99"/>
    </location>
</feature>
<proteinExistence type="predicted"/>
<dbReference type="SUPFAM" id="SSF63829">
    <property type="entry name" value="Calcium-dependent phosphotriesterase"/>
    <property type="match status" value="1"/>
</dbReference>
<dbReference type="PROSITE" id="PS50089">
    <property type="entry name" value="ZF_RING_2"/>
    <property type="match status" value="1"/>
</dbReference>
<keyword evidence="3" id="KW-0862">Zinc</keyword>
<dbReference type="SUPFAM" id="SSF57845">
    <property type="entry name" value="B-box zinc-binding domain"/>
    <property type="match status" value="1"/>
</dbReference>
<dbReference type="Gene3D" id="2.130.10.10">
    <property type="entry name" value="YVTN repeat-like/Quinoprotein amine dehydrogenase"/>
    <property type="match status" value="1"/>
</dbReference>
<keyword evidence="9" id="KW-1185">Reference proteome</keyword>
<name>A0ABY7EYB2_MYAAR</name>
<feature type="domain" description="B box-type" evidence="7">
    <location>
        <begin position="200"/>
        <end position="250"/>
    </location>
</feature>
<reference evidence="8" key="1">
    <citation type="submission" date="2022-11" db="EMBL/GenBank/DDBJ databases">
        <title>Centuries of genome instability and evolution in soft-shell clam transmissible cancer (bioRxiv).</title>
        <authorList>
            <person name="Hart S.F.M."/>
            <person name="Yonemitsu M.A."/>
            <person name="Giersch R.M."/>
            <person name="Beal B.F."/>
            <person name="Arriagada G."/>
            <person name="Davis B.W."/>
            <person name="Ostrander E.A."/>
            <person name="Goff S.P."/>
            <person name="Metzger M.J."/>
        </authorList>
    </citation>
    <scope>NUCLEOTIDE SEQUENCE</scope>
    <source>
        <strain evidence="8">MELC-2E11</strain>
        <tissue evidence="8">Siphon/mantle</tissue>
    </source>
</reference>
<dbReference type="InterPro" id="IPR001841">
    <property type="entry name" value="Znf_RING"/>
</dbReference>
<evidence type="ECO:0000256" key="1">
    <source>
        <dbReference type="ARBA" id="ARBA00022723"/>
    </source>
</evidence>
<sequence length="624" mass="70689">MPVYHKPSVPPYMATKCSVCMQMSTNQQILQCKHTFCQPCLSQQLARLTTLIDGPDTISITCPYCKDFFFSSMKPLGHKADLRRRRTEKETRRPQTSLGHVSEYRDQYQKHAGDRKAERCQPCAEGSIYELAVFWCQNCSEYMCSMCAKYHSAMRMSRDHIVKTIRDKERYEHVRPRIQSTRPRSAREAKPFEASTAKEVSHYYCEPCNLGKMTKFAKYLCDNCKEQLCDDCARCHRNMKMAKSHKIVPMKDVLSTKDTAYSLGVKCDRHSGEVLSLYCKQCKTSCCSICAVTAHSRCGKATKLSDQTTGTGKAEDGKKEEAAYYAWDDVAKDLSNGKTVSFGINPTKMKYPKKKMELRKKRIELQSSSDKEWVISLALLTCGDILVIQLYEPTLKMISPDGTVLSSCRFYGDPWSVSVYNDSLALVSFSDRKQLQLINITRSGLNTGKKFSTRHKCMAICFAKSLIAASCWDACIHLMDITGREISSVDLDSRGDRLFTSPEYIAANKDGSSLYVSDYKRNSITGLTVLPSKIKNTPEFVFKHKELQGPKGIAVDTKGIIYVSGMSSRNIFRLAPSGDVIQVFRRREDTEYYEAIAVSPDVDKILVSAYEDNSILEYKLKNDK</sequence>
<keyword evidence="1" id="KW-0479">Metal-binding</keyword>
<dbReference type="Pfam" id="PF00643">
    <property type="entry name" value="zf-B_box"/>
    <property type="match status" value="1"/>
</dbReference>
<dbReference type="SUPFAM" id="SSF57850">
    <property type="entry name" value="RING/U-box"/>
    <property type="match status" value="1"/>
</dbReference>
<dbReference type="PROSITE" id="PS00518">
    <property type="entry name" value="ZF_RING_1"/>
    <property type="match status" value="1"/>
</dbReference>
<protein>
    <submittedName>
        <fullName evidence="8">Uncharacterized protein</fullName>
    </submittedName>
</protein>
<dbReference type="PANTHER" id="PTHR25462">
    <property type="entry name" value="BONUS, ISOFORM C-RELATED"/>
    <property type="match status" value="1"/>
</dbReference>
<dbReference type="InterPro" id="IPR018957">
    <property type="entry name" value="Znf_C3HC4_RING-type"/>
</dbReference>
<dbReference type="Gene3D" id="2.120.10.30">
    <property type="entry name" value="TolB, C-terminal domain"/>
    <property type="match status" value="1"/>
</dbReference>
<dbReference type="SMART" id="SM00184">
    <property type="entry name" value="RING"/>
    <property type="match status" value="1"/>
</dbReference>
<dbReference type="InterPro" id="IPR011042">
    <property type="entry name" value="6-blade_b-propeller_TolB-like"/>
</dbReference>
<dbReference type="SMART" id="SM00336">
    <property type="entry name" value="BBOX"/>
    <property type="match status" value="3"/>
</dbReference>
<evidence type="ECO:0000259" key="7">
    <source>
        <dbReference type="PROSITE" id="PS50119"/>
    </source>
</evidence>
<evidence type="ECO:0000256" key="3">
    <source>
        <dbReference type="ARBA" id="ARBA00022833"/>
    </source>
</evidence>
<feature type="domain" description="RING-type" evidence="6">
    <location>
        <begin position="17"/>
        <end position="66"/>
    </location>
</feature>
<dbReference type="Gene3D" id="3.30.160.60">
    <property type="entry name" value="Classic Zinc Finger"/>
    <property type="match status" value="1"/>
</dbReference>
<accession>A0ABY7EYB2</accession>
<gene>
    <name evidence="8" type="ORF">MAR_005035</name>
</gene>
<dbReference type="InterPro" id="IPR000315">
    <property type="entry name" value="Znf_B-box"/>
</dbReference>